<dbReference type="Pfam" id="PF04646">
    <property type="entry name" value="DUF604"/>
    <property type="match status" value="1"/>
</dbReference>
<dbReference type="PANTHER" id="PTHR10811">
    <property type="entry name" value="FRINGE-RELATED"/>
    <property type="match status" value="1"/>
</dbReference>
<dbReference type="Proteomes" id="UP000224567">
    <property type="component" value="Unassembled WGS sequence"/>
</dbReference>
<protein>
    <submittedName>
        <fullName evidence="1">Uncharacterized protein</fullName>
    </submittedName>
</protein>
<sequence length="81" mass="9090">MHDSACSVDYLKYDMYGNLFGLLASHPIAPLVTLHHLDVVEPIFPNVTRVQALWRLTVPMKLDSAGLMQQSSHRVSPPAYK</sequence>
<evidence type="ECO:0000313" key="1">
    <source>
        <dbReference type="EMBL" id="PHT48584.1"/>
    </source>
</evidence>
<accession>A0A2G2WTL7</accession>
<name>A0A2G2WTL7_CAPBA</name>
<evidence type="ECO:0000313" key="2">
    <source>
        <dbReference type="Proteomes" id="UP000224567"/>
    </source>
</evidence>
<dbReference type="InterPro" id="IPR006740">
    <property type="entry name" value="DUF604"/>
</dbReference>
<dbReference type="OrthoDB" id="421979at2759"/>
<dbReference type="STRING" id="33114.A0A2G2WTL7"/>
<organism evidence="1 2">
    <name type="scientific">Capsicum baccatum</name>
    <name type="common">Peruvian pepper</name>
    <dbReference type="NCBI Taxonomy" id="33114"/>
    <lineage>
        <taxon>Eukaryota</taxon>
        <taxon>Viridiplantae</taxon>
        <taxon>Streptophyta</taxon>
        <taxon>Embryophyta</taxon>
        <taxon>Tracheophyta</taxon>
        <taxon>Spermatophyta</taxon>
        <taxon>Magnoliopsida</taxon>
        <taxon>eudicotyledons</taxon>
        <taxon>Gunneridae</taxon>
        <taxon>Pentapetalae</taxon>
        <taxon>asterids</taxon>
        <taxon>lamiids</taxon>
        <taxon>Solanales</taxon>
        <taxon>Solanaceae</taxon>
        <taxon>Solanoideae</taxon>
        <taxon>Capsiceae</taxon>
        <taxon>Capsicum</taxon>
    </lineage>
</organism>
<proteinExistence type="predicted"/>
<dbReference type="AlphaFoldDB" id="A0A2G2WTL7"/>
<comment type="caution">
    <text evidence="1">The sequence shown here is derived from an EMBL/GenBank/DDBJ whole genome shotgun (WGS) entry which is preliminary data.</text>
</comment>
<keyword evidence="2" id="KW-1185">Reference proteome</keyword>
<reference evidence="2" key="2">
    <citation type="journal article" date="2017" name="J. Anim. Genet.">
        <title>Multiple reference genome sequences of hot pepper reveal the massive evolution of plant disease resistance genes by retroduplication.</title>
        <authorList>
            <person name="Kim S."/>
            <person name="Park J."/>
            <person name="Yeom S.-I."/>
            <person name="Kim Y.-M."/>
            <person name="Seo E."/>
            <person name="Kim K.-T."/>
            <person name="Kim M.-S."/>
            <person name="Lee J.M."/>
            <person name="Cheong K."/>
            <person name="Shin H.-S."/>
            <person name="Kim S.-B."/>
            <person name="Han K."/>
            <person name="Lee J."/>
            <person name="Park M."/>
            <person name="Lee H.-A."/>
            <person name="Lee H.-Y."/>
            <person name="Lee Y."/>
            <person name="Oh S."/>
            <person name="Lee J.H."/>
            <person name="Choi E."/>
            <person name="Choi E."/>
            <person name="Lee S.E."/>
            <person name="Jeon J."/>
            <person name="Kim H."/>
            <person name="Choi G."/>
            <person name="Song H."/>
            <person name="Lee J."/>
            <person name="Lee S.-C."/>
            <person name="Kwon J.-K."/>
            <person name="Lee H.-Y."/>
            <person name="Koo N."/>
            <person name="Hong Y."/>
            <person name="Kim R.W."/>
            <person name="Kang W.-H."/>
            <person name="Huh J.H."/>
            <person name="Kang B.-C."/>
            <person name="Yang T.-J."/>
            <person name="Lee Y.-H."/>
            <person name="Bennetzen J.L."/>
            <person name="Choi D."/>
        </authorList>
    </citation>
    <scope>NUCLEOTIDE SEQUENCE [LARGE SCALE GENOMIC DNA]</scope>
    <source>
        <strain evidence="2">cv. PBC81</strain>
    </source>
</reference>
<reference evidence="1 2" key="1">
    <citation type="journal article" date="2017" name="Genome Biol.">
        <title>New reference genome sequences of hot pepper reveal the massive evolution of plant disease-resistance genes by retroduplication.</title>
        <authorList>
            <person name="Kim S."/>
            <person name="Park J."/>
            <person name="Yeom S.I."/>
            <person name="Kim Y.M."/>
            <person name="Seo E."/>
            <person name="Kim K.T."/>
            <person name="Kim M.S."/>
            <person name="Lee J.M."/>
            <person name="Cheong K."/>
            <person name="Shin H.S."/>
            <person name="Kim S.B."/>
            <person name="Han K."/>
            <person name="Lee J."/>
            <person name="Park M."/>
            <person name="Lee H.A."/>
            <person name="Lee H.Y."/>
            <person name="Lee Y."/>
            <person name="Oh S."/>
            <person name="Lee J.H."/>
            <person name="Choi E."/>
            <person name="Choi E."/>
            <person name="Lee S.E."/>
            <person name="Jeon J."/>
            <person name="Kim H."/>
            <person name="Choi G."/>
            <person name="Song H."/>
            <person name="Lee J."/>
            <person name="Lee S.C."/>
            <person name="Kwon J.K."/>
            <person name="Lee H.Y."/>
            <person name="Koo N."/>
            <person name="Hong Y."/>
            <person name="Kim R.W."/>
            <person name="Kang W.H."/>
            <person name="Huh J.H."/>
            <person name="Kang B.C."/>
            <person name="Yang T.J."/>
            <person name="Lee Y.H."/>
            <person name="Bennetzen J.L."/>
            <person name="Choi D."/>
        </authorList>
    </citation>
    <scope>NUCLEOTIDE SEQUENCE [LARGE SCALE GENOMIC DNA]</scope>
    <source>
        <strain evidence="2">cv. PBC81</strain>
    </source>
</reference>
<gene>
    <name evidence="1" type="ORF">CQW23_12792</name>
</gene>
<dbReference type="EMBL" id="MLFT02000005">
    <property type="protein sequence ID" value="PHT48584.1"/>
    <property type="molecule type" value="Genomic_DNA"/>
</dbReference>